<evidence type="ECO:0000256" key="11">
    <source>
        <dbReference type="ARBA" id="ARBA00022840"/>
    </source>
</evidence>
<keyword evidence="7 15" id="KW-0548">Nucleotidyltransferase</keyword>
<dbReference type="InterPro" id="IPR015865">
    <property type="entry name" value="Riboflavin_kinase_bac/euk"/>
</dbReference>
<dbReference type="UniPathway" id="UPA00277">
    <property type="reaction ID" value="UER00407"/>
</dbReference>
<comment type="similarity">
    <text evidence="15">Belongs to the ribF family.</text>
</comment>
<protein>
    <recommendedName>
        <fullName evidence="15">Riboflavin biosynthesis protein</fullName>
    </recommendedName>
    <domain>
        <recommendedName>
            <fullName evidence="15">Riboflavin kinase</fullName>
            <ecNumber evidence="15">2.7.1.26</ecNumber>
        </recommendedName>
        <alternativeName>
            <fullName evidence="15">Flavokinase</fullName>
        </alternativeName>
    </domain>
    <domain>
        <recommendedName>
            <fullName evidence="15">FMN adenylyltransferase</fullName>
            <ecNumber evidence="15">2.7.7.2</ecNumber>
        </recommendedName>
        <alternativeName>
            <fullName evidence="15">FAD pyrophosphorylase</fullName>
        </alternativeName>
        <alternativeName>
            <fullName evidence="15">FAD synthase</fullName>
        </alternativeName>
    </domain>
</protein>
<dbReference type="GO" id="GO:0006747">
    <property type="term" value="P:FAD biosynthetic process"/>
    <property type="evidence" value="ECO:0007669"/>
    <property type="project" value="UniProtKB-UniRule"/>
</dbReference>
<comment type="catalytic activity">
    <reaction evidence="14 15">
        <text>FMN + ATP + H(+) = FAD + diphosphate</text>
        <dbReference type="Rhea" id="RHEA:17237"/>
        <dbReference type="ChEBI" id="CHEBI:15378"/>
        <dbReference type="ChEBI" id="CHEBI:30616"/>
        <dbReference type="ChEBI" id="CHEBI:33019"/>
        <dbReference type="ChEBI" id="CHEBI:57692"/>
        <dbReference type="ChEBI" id="CHEBI:58210"/>
        <dbReference type="EC" id="2.7.7.2"/>
    </reaction>
</comment>
<evidence type="ECO:0000256" key="14">
    <source>
        <dbReference type="ARBA" id="ARBA00049494"/>
    </source>
</evidence>
<dbReference type="Pfam" id="PF06574">
    <property type="entry name" value="FAD_syn"/>
    <property type="match status" value="1"/>
</dbReference>
<keyword evidence="8 15" id="KW-0547">Nucleotide-binding</keyword>
<dbReference type="Pfam" id="PF01687">
    <property type="entry name" value="Flavokinase"/>
    <property type="match status" value="1"/>
</dbReference>
<comment type="pathway">
    <text evidence="2 15">Cofactor biosynthesis; FAD biosynthesis; FAD from FMN: step 1/1.</text>
</comment>
<dbReference type="EC" id="2.7.7.2" evidence="15"/>
<dbReference type="Gene3D" id="2.40.30.30">
    <property type="entry name" value="Riboflavin kinase-like"/>
    <property type="match status" value="1"/>
</dbReference>
<dbReference type="GO" id="GO:0009231">
    <property type="term" value="P:riboflavin biosynthetic process"/>
    <property type="evidence" value="ECO:0007669"/>
    <property type="project" value="InterPro"/>
</dbReference>
<evidence type="ECO:0000256" key="1">
    <source>
        <dbReference type="ARBA" id="ARBA00002121"/>
    </source>
</evidence>
<evidence type="ECO:0000256" key="13">
    <source>
        <dbReference type="ARBA" id="ARBA00047880"/>
    </source>
</evidence>
<proteinExistence type="inferred from homology"/>
<evidence type="ECO:0000313" key="18">
    <source>
        <dbReference type="Proteomes" id="UP000596145"/>
    </source>
</evidence>
<evidence type="ECO:0000256" key="10">
    <source>
        <dbReference type="ARBA" id="ARBA00022827"/>
    </source>
</evidence>
<dbReference type="PIRSF" id="PIRSF004491">
    <property type="entry name" value="FAD_Synth"/>
    <property type="match status" value="1"/>
</dbReference>
<dbReference type="InterPro" id="IPR023468">
    <property type="entry name" value="Riboflavin_kinase"/>
</dbReference>
<organism evidence="17 18">
    <name type="scientific">Corynebacterium glucuronolyticum</name>
    <dbReference type="NCBI Taxonomy" id="39791"/>
    <lineage>
        <taxon>Bacteria</taxon>
        <taxon>Bacillati</taxon>
        <taxon>Actinomycetota</taxon>
        <taxon>Actinomycetes</taxon>
        <taxon>Mycobacteriales</taxon>
        <taxon>Corynebacteriaceae</taxon>
        <taxon>Corynebacterium</taxon>
    </lineage>
</organism>
<evidence type="ECO:0000256" key="7">
    <source>
        <dbReference type="ARBA" id="ARBA00022695"/>
    </source>
</evidence>
<dbReference type="NCBIfam" id="NF004160">
    <property type="entry name" value="PRK05627.1-3"/>
    <property type="match status" value="1"/>
</dbReference>
<evidence type="ECO:0000313" key="17">
    <source>
        <dbReference type="EMBL" id="QQB45530.1"/>
    </source>
</evidence>
<comment type="pathway">
    <text evidence="3 15">Cofactor biosynthesis; FMN biosynthesis; FMN from riboflavin (ATP route): step 1/1.</text>
</comment>
<name>A0A7T4EDS9_9CORY</name>
<dbReference type="Proteomes" id="UP000596145">
    <property type="component" value="Chromosome"/>
</dbReference>
<dbReference type="FunFam" id="2.40.30.30:FF:000003">
    <property type="entry name" value="Riboflavin biosynthesis protein"/>
    <property type="match status" value="1"/>
</dbReference>
<keyword evidence="5 15" id="KW-0288">FMN</keyword>
<evidence type="ECO:0000256" key="5">
    <source>
        <dbReference type="ARBA" id="ARBA00022643"/>
    </source>
</evidence>
<dbReference type="PANTHER" id="PTHR22749:SF6">
    <property type="entry name" value="RIBOFLAVIN KINASE"/>
    <property type="match status" value="1"/>
</dbReference>
<reference evidence="17 18" key="1">
    <citation type="submission" date="2020-12" db="EMBL/GenBank/DDBJ databases">
        <title>FDA dAtabase for Regulatory Grade micrObial Sequences (FDA-ARGOS): Supporting development and validation of Infectious Disease Dx tests.</title>
        <authorList>
            <person name="Sproer C."/>
            <person name="Gronow S."/>
            <person name="Severitt S."/>
            <person name="Schroder I."/>
            <person name="Tallon L."/>
            <person name="Sadzewicz L."/>
            <person name="Zhao X."/>
            <person name="Boylan J."/>
            <person name="Ott S."/>
            <person name="Bowen H."/>
            <person name="Vavikolanu K."/>
            <person name="Mehta A."/>
            <person name="Aluvathingal J."/>
            <person name="Nadendla S."/>
            <person name="Lowell S."/>
            <person name="Myers T."/>
            <person name="Yan Y."/>
            <person name="Sichtig H."/>
        </authorList>
    </citation>
    <scope>NUCLEOTIDE SEQUENCE [LARGE SCALE GENOMIC DNA]</scope>
    <source>
        <strain evidence="17 18">FDAARGOS_1053</strain>
    </source>
</reference>
<dbReference type="EMBL" id="CP066007">
    <property type="protein sequence ID" value="QQB45530.1"/>
    <property type="molecule type" value="Genomic_DNA"/>
</dbReference>
<dbReference type="GO" id="GO:0005524">
    <property type="term" value="F:ATP binding"/>
    <property type="evidence" value="ECO:0007669"/>
    <property type="project" value="UniProtKB-UniRule"/>
</dbReference>
<dbReference type="AlphaFoldDB" id="A0A7T4EDS9"/>
<comment type="catalytic activity">
    <reaction evidence="13 15">
        <text>riboflavin + ATP = FMN + ADP + H(+)</text>
        <dbReference type="Rhea" id="RHEA:14357"/>
        <dbReference type="ChEBI" id="CHEBI:15378"/>
        <dbReference type="ChEBI" id="CHEBI:30616"/>
        <dbReference type="ChEBI" id="CHEBI:57986"/>
        <dbReference type="ChEBI" id="CHEBI:58210"/>
        <dbReference type="ChEBI" id="CHEBI:456216"/>
        <dbReference type="EC" id="2.7.1.26"/>
    </reaction>
</comment>
<dbReference type="InterPro" id="IPR002606">
    <property type="entry name" value="Riboflavin_kinase_bac"/>
</dbReference>
<evidence type="ECO:0000256" key="3">
    <source>
        <dbReference type="ARBA" id="ARBA00005201"/>
    </source>
</evidence>
<dbReference type="UniPathway" id="UPA00276">
    <property type="reaction ID" value="UER00406"/>
</dbReference>
<dbReference type="InterPro" id="IPR015864">
    <property type="entry name" value="FAD_synthase"/>
</dbReference>
<dbReference type="GO" id="GO:0008531">
    <property type="term" value="F:riboflavin kinase activity"/>
    <property type="evidence" value="ECO:0007669"/>
    <property type="project" value="UniProtKB-UniRule"/>
</dbReference>
<keyword evidence="10 15" id="KW-0274">FAD</keyword>
<evidence type="ECO:0000256" key="12">
    <source>
        <dbReference type="ARBA" id="ARBA00023268"/>
    </source>
</evidence>
<feature type="domain" description="Riboflavin kinase" evidence="16">
    <location>
        <begin position="183"/>
        <end position="323"/>
    </location>
</feature>
<keyword evidence="11 15" id="KW-0067">ATP-binding</keyword>
<evidence type="ECO:0000256" key="4">
    <source>
        <dbReference type="ARBA" id="ARBA00022630"/>
    </source>
</evidence>
<dbReference type="EC" id="2.7.1.26" evidence="15"/>
<dbReference type="CDD" id="cd02064">
    <property type="entry name" value="FAD_synthetase_N"/>
    <property type="match status" value="1"/>
</dbReference>
<keyword evidence="12" id="KW-0511">Multifunctional enzyme</keyword>
<sequence length="336" mass="37102">MNIWPGLDEFPHDIGKTVVTIGVFDGVHRGHQKLICRAVEKAHELGLPCVMITFDPHPLAVIRPQAMPPILGTVEQRARRADELGVDHIVALQFDRALSSLEPEDFFEHVLQDKIHAAAVLVGENFTFGHKAAGTTETLQKLGEKYGVEVDVVELLKDHGERICSTMIRKALLLGDIRKVNWALGRPFTVRSLVVRGAGRGGAELGYPTANMYFGPDVAIPADGVYAGFFTVLDEAPSTAPIEGTMKPGVRYMTAVSVGSNPTFGDERRSVESFVLDEHADLYGRYCRVEFIDFIRGMEKFSSVDELLTHMDRDVAKAREILADADTPVEHLKEIN</sequence>
<keyword evidence="9 15" id="KW-0418">Kinase</keyword>
<evidence type="ECO:0000259" key="16">
    <source>
        <dbReference type="SMART" id="SM00904"/>
    </source>
</evidence>
<dbReference type="NCBIfam" id="TIGR00083">
    <property type="entry name" value="ribF"/>
    <property type="match status" value="1"/>
</dbReference>
<accession>A0A7T4EDS9</accession>
<evidence type="ECO:0000256" key="15">
    <source>
        <dbReference type="PIRNR" id="PIRNR004491"/>
    </source>
</evidence>
<dbReference type="OrthoDB" id="9803667at2"/>
<dbReference type="SUPFAM" id="SSF82114">
    <property type="entry name" value="Riboflavin kinase-like"/>
    <property type="match status" value="1"/>
</dbReference>
<evidence type="ECO:0000256" key="8">
    <source>
        <dbReference type="ARBA" id="ARBA00022741"/>
    </source>
</evidence>
<evidence type="ECO:0000256" key="2">
    <source>
        <dbReference type="ARBA" id="ARBA00004726"/>
    </source>
</evidence>
<comment type="function">
    <text evidence="1">Catalyzes the phosphorylation of riboflavin to FMN followed by the adenylation of FMN to FAD.</text>
</comment>
<dbReference type="InterPro" id="IPR014729">
    <property type="entry name" value="Rossmann-like_a/b/a_fold"/>
</dbReference>
<keyword evidence="6 15" id="KW-0808">Transferase</keyword>
<dbReference type="SUPFAM" id="SSF52374">
    <property type="entry name" value="Nucleotidylyl transferase"/>
    <property type="match status" value="1"/>
</dbReference>
<evidence type="ECO:0000256" key="6">
    <source>
        <dbReference type="ARBA" id="ARBA00022679"/>
    </source>
</evidence>
<dbReference type="InterPro" id="IPR023465">
    <property type="entry name" value="Riboflavin_kinase_dom_sf"/>
</dbReference>
<dbReference type="SMART" id="SM00904">
    <property type="entry name" value="Flavokinase"/>
    <property type="match status" value="1"/>
</dbReference>
<evidence type="ECO:0000256" key="9">
    <source>
        <dbReference type="ARBA" id="ARBA00022777"/>
    </source>
</evidence>
<dbReference type="GO" id="GO:0009398">
    <property type="term" value="P:FMN biosynthetic process"/>
    <property type="evidence" value="ECO:0007669"/>
    <property type="project" value="UniProtKB-UniRule"/>
</dbReference>
<dbReference type="RefSeq" id="WP_005389669.1">
    <property type="nucleotide sequence ID" value="NZ_CP066007.1"/>
</dbReference>
<dbReference type="GO" id="GO:0003919">
    <property type="term" value="F:FMN adenylyltransferase activity"/>
    <property type="evidence" value="ECO:0007669"/>
    <property type="project" value="UniProtKB-UniRule"/>
</dbReference>
<dbReference type="GeneID" id="92760304"/>
<dbReference type="PANTHER" id="PTHR22749">
    <property type="entry name" value="RIBOFLAVIN KINASE/FMN ADENYLYLTRANSFERASE"/>
    <property type="match status" value="1"/>
</dbReference>
<dbReference type="Gene3D" id="3.40.50.620">
    <property type="entry name" value="HUPs"/>
    <property type="match status" value="1"/>
</dbReference>
<keyword evidence="4 15" id="KW-0285">Flavoprotein</keyword>
<gene>
    <name evidence="17" type="ORF">I6I10_08385</name>
</gene>
<dbReference type="FunFam" id="3.40.50.620:FF:000021">
    <property type="entry name" value="Riboflavin biosynthesis protein"/>
    <property type="match status" value="1"/>
</dbReference>